<organism evidence="1 2">
    <name type="scientific">Lindgomyces ingoldianus</name>
    <dbReference type="NCBI Taxonomy" id="673940"/>
    <lineage>
        <taxon>Eukaryota</taxon>
        <taxon>Fungi</taxon>
        <taxon>Dikarya</taxon>
        <taxon>Ascomycota</taxon>
        <taxon>Pezizomycotina</taxon>
        <taxon>Dothideomycetes</taxon>
        <taxon>Pleosporomycetidae</taxon>
        <taxon>Pleosporales</taxon>
        <taxon>Lindgomycetaceae</taxon>
        <taxon>Lindgomyces</taxon>
    </lineage>
</organism>
<sequence>MSLYTLSSPGVVIPPASSVIFLALFCRAQGLGTSIASTAVRDTEGSTSTSTTSPAQRTFDSNIPKDRSKNEIPMIVGIVLGVIAFFICLLVLSILIWRRQERRMTEKARVAGAKAVGAKAQLWELEDLDATSAGLPPYEAHVSPQRVVVEVDGDRKITEIDGARA</sequence>
<name>A0ACB6RCW8_9PLEO</name>
<proteinExistence type="predicted"/>
<evidence type="ECO:0000313" key="1">
    <source>
        <dbReference type="EMBL" id="KAF2477169.1"/>
    </source>
</evidence>
<accession>A0ACB6RCW8</accession>
<evidence type="ECO:0000313" key="2">
    <source>
        <dbReference type="Proteomes" id="UP000799755"/>
    </source>
</evidence>
<protein>
    <submittedName>
        <fullName evidence="1">Uncharacterized protein</fullName>
    </submittedName>
</protein>
<dbReference type="Proteomes" id="UP000799755">
    <property type="component" value="Unassembled WGS sequence"/>
</dbReference>
<comment type="caution">
    <text evidence="1">The sequence shown here is derived from an EMBL/GenBank/DDBJ whole genome shotgun (WGS) entry which is preliminary data.</text>
</comment>
<keyword evidence="2" id="KW-1185">Reference proteome</keyword>
<reference evidence="1" key="1">
    <citation type="journal article" date="2020" name="Stud. Mycol.">
        <title>101 Dothideomycetes genomes: a test case for predicting lifestyles and emergence of pathogens.</title>
        <authorList>
            <person name="Haridas S."/>
            <person name="Albert R."/>
            <person name="Binder M."/>
            <person name="Bloem J."/>
            <person name="Labutti K."/>
            <person name="Salamov A."/>
            <person name="Andreopoulos B."/>
            <person name="Baker S."/>
            <person name="Barry K."/>
            <person name="Bills G."/>
            <person name="Bluhm B."/>
            <person name="Cannon C."/>
            <person name="Castanera R."/>
            <person name="Culley D."/>
            <person name="Daum C."/>
            <person name="Ezra D."/>
            <person name="Gonzalez J."/>
            <person name="Henrissat B."/>
            <person name="Kuo A."/>
            <person name="Liang C."/>
            <person name="Lipzen A."/>
            <person name="Lutzoni F."/>
            <person name="Magnuson J."/>
            <person name="Mondo S."/>
            <person name="Nolan M."/>
            <person name="Ohm R."/>
            <person name="Pangilinan J."/>
            <person name="Park H.-J."/>
            <person name="Ramirez L."/>
            <person name="Alfaro M."/>
            <person name="Sun H."/>
            <person name="Tritt A."/>
            <person name="Yoshinaga Y."/>
            <person name="Zwiers L.-H."/>
            <person name="Turgeon B."/>
            <person name="Goodwin S."/>
            <person name="Spatafora J."/>
            <person name="Crous P."/>
            <person name="Grigoriev I."/>
        </authorList>
    </citation>
    <scope>NUCLEOTIDE SEQUENCE</scope>
    <source>
        <strain evidence="1">ATCC 200398</strain>
    </source>
</reference>
<gene>
    <name evidence="1" type="ORF">BDR25DRAFT_309449</name>
</gene>
<dbReference type="EMBL" id="MU003493">
    <property type="protein sequence ID" value="KAF2477169.1"/>
    <property type="molecule type" value="Genomic_DNA"/>
</dbReference>